<gene>
    <name evidence="2" type="ORF">C4K46_00235</name>
</gene>
<dbReference type="PANTHER" id="PTHR43510:SF1">
    <property type="entry name" value="AMINOTRANSFERASE FUNCTION, HYPOTHETICAL (EUROFUNG)"/>
    <property type="match status" value="1"/>
</dbReference>
<dbReference type="NCBIfam" id="NF005593">
    <property type="entry name" value="PRK07324.1"/>
    <property type="match status" value="1"/>
</dbReference>
<reference evidence="2 3" key="1">
    <citation type="submission" date="2018-02" db="EMBL/GenBank/DDBJ databases">
        <title>Draft genome sequence of Streptococcus oricebi CCUG 70868T type strain.</title>
        <authorList>
            <person name="Mendez V."/>
            <person name="Salva-Serra F."/>
            <person name="Jaen-Luchoro D."/>
            <person name="Gonzales-Siles L."/>
            <person name="Karlsson R."/>
            <person name="Engstrom-Jakobsson H."/>
            <person name="Busquets A."/>
            <person name="Gomila M."/>
            <person name="Pineiro-Iglesias B."/>
            <person name="Bennasar-Figueras A."/>
            <person name="Seeger M."/>
            <person name="Moore E."/>
        </authorList>
    </citation>
    <scope>NUCLEOTIDE SEQUENCE [LARGE SCALE GENOMIC DNA]</scope>
    <source>
        <strain evidence="2 3">CCUG 70868</strain>
    </source>
</reference>
<keyword evidence="2" id="KW-0032">Aminotransferase</keyword>
<keyword evidence="3" id="KW-1185">Reference proteome</keyword>
<dbReference type="Gene3D" id="3.90.1150.10">
    <property type="entry name" value="Aspartate Aminotransferase, domain 1"/>
    <property type="match status" value="1"/>
</dbReference>
<dbReference type="GO" id="GO:0008483">
    <property type="term" value="F:transaminase activity"/>
    <property type="evidence" value="ECO:0007669"/>
    <property type="project" value="UniProtKB-KW"/>
</dbReference>
<proteinExistence type="predicted"/>
<dbReference type="RefSeq" id="WP_209626222.1">
    <property type="nucleotide sequence ID" value="NZ_PRDG01000001.1"/>
</dbReference>
<dbReference type="InterPro" id="IPR015421">
    <property type="entry name" value="PyrdxlP-dep_Trfase_major"/>
</dbReference>
<evidence type="ECO:0000313" key="3">
    <source>
        <dbReference type="Proteomes" id="UP001519296"/>
    </source>
</evidence>
<sequence length="372" mass="42060">MDIQAFGVEEWLNVWENDAIYDIAGSTIASLTLEEIIELGPLSQAEFFQILAQKKMNYGWIEGSPDFKQEVAQLYQNVNLEQILQTNGATGANHLALYALVEPGDHIISVYPSYQQLYDIPRSLGAQVSLWQIREENNWLPSLEELRGLVRADTKMICINNAHNPTGAVMDRNFLEELVAIAREVGAYILSDEVYCPLEEGLEIPAIVDLYEKGISTNSLSKTYSVPGVRVGWVVANPEVSQLFRKYRDYTMICAGVFDDFVASYVLANREAVLARNREIVDRNLAILKDWVQKEPRVSLVYPRHVSTSFIRLDIPEEIEAFCIRLLKEKGVLLVPGNRFDLPQHARLGYCAPTQTLEKGLAALSDFLRQFD</sequence>
<dbReference type="SUPFAM" id="SSF53383">
    <property type="entry name" value="PLP-dependent transferases"/>
    <property type="match status" value="1"/>
</dbReference>
<evidence type="ECO:0000313" key="2">
    <source>
        <dbReference type="EMBL" id="MBP2622365.1"/>
    </source>
</evidence>
<evidence type="ECO:0000259" key="1">
    <source>
        <dbReference type="Pfam" id="PF00155"/>
    </source>
</evidence>
<dbReference type="InterPro" id="IPR004839">
    <property type="entry name" value="Aminotransferase_I/II_large"/>
</dbReference>
<dbReference type="CDD" id="cd00609">
    <property type="entry name" value="AAT_like"/>
    <property type="match status" value="1"/>
</dbReference>
<keyword evidence="2" id="KW-0808">Transferase</keyword>
<protein>
    <submittedName>
        <fullName evidence="2">Aminotransferase</fullName>
    </submittedName>
</protein>
<accession>A0ABS5B0K8</accession>
<organism evidence="2 3">
    <name type="scientific">Streptococcus oricebi</name>
    <dbReference type="NCBI Taxonomy" id="1547447"/>
    <lineage>
        <taxon>Bacteria</taxon>
        <taxon>Bacillati</taxon>
        <taxon>Bacillota</taxon>
        <taxon>Bacilli</taxon>
        <taxon>Lactobacillales</taxon>
        <taxon>Streptococcaceae</taxon>
        <taxon>Streptococcus</taxon>
    </lineage>
</organism>
<name>A0ABS5B0K8_9STRE</name>
<dbReference type="InterPro" id="IPR015424">
    <property type="entry name" value="PyrdxlP-dep_Trfase"/>
</dbReference>
<dbReference type="EMBL" id="PRDG01000001">
    <property type="protein sequence ID" value="MBP2622365.1"/>
    <property type="molecule type" value="Genomic_DNA"/>
</dbReference>
<dbReference type="Proteomes" id="UP001519296">
    <property type="component" value="Unassembled WGS sequence"/>
</dbReference>
<dbReference type="InterPro" id="IPR015422">
    <property type="entry name" value="PyrdxlP-dep_Trfase_small"/>
</dbReference>
<dbReference type="PANTHER" id="PTHR43510">
    <property type="entry name" value="AMINOTRANSFERASE FUNCTION, HYPOTHETICAL (EUROFUNG)"/>
    <property type="match status" value="1"/>
</dbReference>
<dbReference type="Pfam" id="PF00155">
    <property type="entry name" value="Aminotran_1_2"/>
    <property type="match status" value="1"/>
</dbReference>
<comment type="caution">
    <text evidence="2">The sequence shown here is derived from an EMBL/GenBank/DDBJ whole genome shotgun (WGS) entry which is preliminary data.</text>
</comment>
<dbReference type="Gene3D" id="3.40.640.10">
    <property type="entry name" value="Type I PLP-dependent aspartate aminotransferase-like (Major domain)"/>
    <property type="match status" value="1"/>
</dbReference>
<feature type="domain" description="Aminotransferase class I/classII large" evidence="1">
    <location>
        <begin position="52"/>
        <end position="363"/>
    </location>
</feature>